<dbReference type="CDD" id="cd14014">
    <property type="entry name" value="STKc_PknB_like"/>
    <property type="match status" value="1"/>
</dbReference>
<keyword evidence="3" id="KW-0808">Transferase</keyword>
<proteinExistence type="inferred from homology"/>
<dbReference type="InterPro" id="IPR050660">
    <property type="entry name" value="NEK_Ser/Thr_kinase"/>
</dbReference>
<evidence type="ECO:0000313" key="11">
    <source>
        <dbReference type="EMBL" id="MCE7010964.1"/>
    </source>
</evidence>
<evidence type="ECO:0000256" key="5">
    <source>
        <dbReference type="ARBA" id="ARBA00022777"/>
    </source>
</evidence>
<dbReference type="InterPro" id="IPR011659">
    <property type="entry name" value="WD40"/>
</dbReference>
<evidence type="ECO:0000256" key="6">
    <source>
        <dbReference type="ARBA" id="ARBA00022840"/>
    </source>
</evidence>
<keyword evidence="12" id="KW-1185">Reference proteome</keyword>
<dbReference type="Pfam" id="PF00069">
    <property type="entry name" value="Pkinase"/>
    <property type="match status" value="1"/>
</dbReference>
<dbReference type="PROSITE" id="PS50082">
    <property type="entry name" value="WD_REPEATS_2"/>
    <property type="match status" value="4"/>
</dbReference>
<comment type="similarity">
    <text evidence="1">Belongs to the protein kinase superfamily. NEK Ser/Thr protein kinase family. NIMA subfamily.</text>
</comment>
<name>A0ABS8ZTC6_9PSEU</name>
<dbReference type="PROSITE" id="PS00108">
    <property type="entry name" value="PROTEIN_KINASE_ST"/>
    <property type="match status" value="1"/>
</dbReference>
<sequence>MTDGTGMLVAQRYRLVRVIGAGGMGRVWLGHDELIGREVAIKELLLPPGLDDAQRTMLCERAMREARAAGRLNHPGIVTVHDVVQHNGSPMIVMEFVRGGSLSDAVRAQGPLPVEQVAYIGLAMLDALRVAHRAGIVHRDLKPANVLLTEDRVVITDFGIARLMGDVQLTTSGTIVGTPAYMAPEQGTGAPVTPASDFWSLGATLYAALEGRPPYDGPDFMATLSALLTRDPLPPTRAGRLTGLLNALLRKDPNERATAEQVATMLAGGDSGMVTERIHAPGIPPAKRGTSRRTMLLAGGAALVAIGASAAWILSGKEGEDKTPSNTANSTGLGGEESPARTTDTQAKTSAAGQPEKPAEITDHIQLTGHEDDVTSVAFSPDGKLLASGDDGLPDAPTARLWDAATGQQVATLVGPAGPGGGSVRAVAFSPDGKLLALGGNHLNESTRLWNVADRQLIGPLPESRSIMRHLSFSPDGKVVAGVTHGGSVKLWDVATRQVKIGLPAEGGDRNIVFSPDGSMLAYCGSGKEEVRIVDPATGRTIRSIDDATGSDISFSPDGKHLAVPDADGTNSLRVYDVSTGESVAFYDRNDDITLASVAYSPDGKTIAAWGHGNTIQLWDVATRRIRAVLIGSAGSVNTVVWDAAGTRIASGADDKIIRIWKLSPSK</sequence>
<dbReference type="Gene3D" id="1.10.510.10">
    <property type="entry name" value="Transferase(Phosphotransferase) domain 1"/>
    <property type="match status" value="1"/>
</dbReference>
<dbReference type="InterPro" id="IPR017441">
    <property type="entry name" value="Protein_kinase_ATP_BS"/>
</dbReference>
<dbReference type="GO" id="GO:0004674">
    <property type="term" value="F:protein serine/threonine kinase activity"/>
    <property type="evidence" value="ECO:0007669"/>
    <property type="project" value="UniProtKB-KW"/>
</dbReference>
<evidence type="ECO:0000256" key="2">
    <source>
        <dbReference type="ARBA" id="ARBA00012513"/>
    </source>
</evidence>
<dbReference type="Proteomes" id="UP001521150">
    <property type="component" value="Unassembled WGS sequence"/>
</dbReference>
<dbReference type="SMART" id="SM00220">
    <property type="entry name" value="S_TKc"/>
    <property type="match status" value="1"/>
</dbReference>
<keyword evidence="7" id="KW-0853">WD repeat</keyword>
<feature type="repeat" description="WD" evidence="7">
    <location>
        <begin position="630"/>
        <end position="667"/>
    </location>
</feature>
<evidence type="ECO:0000256" key="8">
    <source>
        <dbReference type="PROSITE-ProRule" id="PRU10141"/>
    </source>
</evidence>
<dbReference type="PANTHER" id="PTHR43671">
    <property type="entry name" value="SERINE/THREONINE-PROTEIN KINASE NEK"/>
    <property type="match status" value="1"/>
</dbReference>
<dbReference type="InterPro" id="IPR036322">
    <property type="entry name" value="WD40_repeat_dom_sf"/>
</dbReference>
<evidence type="ECO:0000256" key="7">
    <source>
        <dbReference type="PROSITE-ProRule" id="PRU00221"/>
    </source>
</evidence>
<keyword evidence="5 11" id="KW-0418">Kinase</keyword>
<accession>A0ABS8ZTC6</accession>
<dbReference type="CDD" id="cd00200">
    <property type="entry name" value="WD40"/>
    <property type="match status" value="1"/>
</dbReference>
<comment type="caution">
    <text evidence="11">The sequence shown here is derived from an EMBL/GenBank/DDBJ whole genome shotgun (WGS) entry which is preliminary data.</text>
</comment>
<feature type="compositionally biased region" description="Polar residues" evidence="9">
    <location>
        <begin position="340"/>
        <end position="352"/>
    </location>
</feature>
<evidence type="ECO:0000256" key="1">
    <source>
        <dbReference type="ARBA" id="ARBA00010886"/>
    </source>
</evidence>
<dbReference type="PROSITE" id="PS00107">
    <property type="entry name" value="PROTEIN_KINASE_ATP"/>
    <property type="match status" value="1"/>
</dbReference>
<dbReference type="Pfam" id="PF00400">
    <property type="entry name" value="WD40"/>
    <property type="match status" value="5"/>
</dbReference>
<dbReference type="Gene3D" id="2.130.10.10">
    <property type="entry name" value="YVTN repeat-like/Quinoprotein amine dehydrogenase"/>
    <property type="match status" value="3"/>
</dbReference>
<feature type="region of interest" description="Disordered" evidence="9">
    <location>
        <begin position="317"/>
        <end position="359"/>
    </location>
</feature>
<dbReference type="EMBL" id="JAJVCN010000004">
    <property type="protein sequence ID" value="MCE7010964.1"/>
    <property type="molecule type" value="Genomic_DNA"/>
</dbReference>
<keyword evidence="4 8" id="KW-0547">Nucleotide-binding</keyword>
<dbReference type="InterPro" id="IPR001680">
    <property type="entry name" value="WD40_rpt"/>
</dbReference>
<feature type="binding site" evidence="8">
    <location>
        <position position="42"/>
    </location>
    <ligand>
        <name>ATP</name>
        <dbReference type="ChEBI" id="CHEBI:30616"/>
    </ligand>
</feature>
<evidence type="ECO:0000313" key="12">
    <source>
        <dbReference type="Proteomes" id="UP001521150"/>
    </source>
</evidence>
<evidence type="ECO:0000256" key="4">
    <source>
        <dbReference type="ARBA" id="ARBA00022741"/>
    </source>
</evidence>
<dbReference type="SMART" id="SM00320">
    <property type="entry name" value="WD40"/>
    <property type="match status" value="7"/>
</dbReference>
<dbReference type="InterPro" id="IPR011009">
    <property type="entry name" value="Kinase-like_dom_sf"/>
</dbReference>
<organism evidence="11 12">
    <name type="scientific">Kibdelosporangium philippinense</name>
    <dbReference type="NCBI Taxonomy" id="211113"/>
    <lineage>
        <taxon>Bacteria</taxon>
        <taxon>Bacillati</taxon>
        <taxon>Actinomycetota</taxon>
        <taxon>Actinomycetes</taxon>
        <taxon>Pseudonocardiales</taxon>
        <taxon>Pseudonocardiaceae</taxon>
        <taxon>Kibdelosporangium</taxon>
    </lineage>
</organism>
<dbReference type="InterPro" id="IPR008271">
    <property type="entry name" value="Ser/Thr_kinase_AS"/>
</dbReference>
<protein>
    <recommendedName>
        <fullName evidence="2">non-specific serine/threonine protein kinase</fullName>
        <ecNumber evidence="2">2.7.11.1</ecNumber>
    </recommendedName>
</protein>
<dbReference type="PROSITE" id="PS50011">
    <property type="entry name" value="PROTEIN_KINASE_DOM"/>
    <property type="match status" value="1"/>
</dbReference>
<dbReference type="SUPFAM" id="SSF50978">
    <property type="entry name" value="WD40 repeat-like"/>
    <property type="match status" value="1"/>
</dbReference>
<feature type="repeat" description="WD" evidence="7">
    <location>
        <begin position="588"/>
        <end position="629"/>
    </location>
</feature>
<feature type="repeat" description="WD" evidence="7">
    <location>
        <begin position="461"/>
        <end position="496"/>
    </location>
</feature>
<dbReference type="Pfam" id="PF07676">
    <property type="entry name" value="PD40"/>
    <property type="match status" value="1"/>
</dbReference>
<keyword evidence="6 8" id="KW-0067">ATP-binding</keyword>
<dbReference type="EC" id="2.7.11.1" evidence="2"/>
<reference evidence="11 12" key="1">
    <citation type="submission" date="2021-12" db="EMBL/GenBank/DDBJ databases">
        <title>Genome sequence of Kibdelosporangium philippinense ATCC 49844.</title>
        <authorList>
            <person name="Fedorov E.A."/>
            <person name="Omeragic M."/>
            <person name="Shalygina K.F."/>
            <person name="Maclea K.S."/>
        </authorList>
    </citation>
    <scope>NUCLEOTIDE SEQUENCE [LARGE SCALE GENOMIC DNA]</scope>
    <source>
        <strain evidence="11 12">ATCC 49844</strain>
    </source>
</reference>
<evidence type="ECO:0000259" key="10">
    <source>
        <dbReference type="PROSITE" id="PS50011"/>
    </source>
</evidence>
<dbReference type="RefSeq" id="WP_233733261.1">
    <property type="nucleotide sequence ID" value="NZ_JAJVCN010000004.1"/>
</dbReference>
<feature type="domain" description="Protein kinase" evidence="10">
    <location>
        <begin position="13"/>
        <end position="266"/>
    </location>
</feature>
<dbReference type="PROSITE" id="PS50294">
    <property type="entry name" value="WD_REPEATS_REGION"/>
    <property type="match status" value="1"/>
</dbReference>
<evidence type="ECO:0000256" key="9">
    <source>
        <dbReference type="SAM" id="MobiDB-lite"/>
    </source>
</evidence>
<dbReference type="Gene3D" id="3.30.200.20">
    <property type="entry name" value="Phosphorylase Kinase, domain 1"/>
    <property type="match status" value="1"/>
</dbReference>
<feature type="repeat" description="WD" evidence="7">
    <location>
        <begin position="367"/>
        <end position="389"/>
    </location>
</feature>
<gene>
    <name evidence="11" type="ORF">LWC34_50400</name>
</gene>
<evidence type="ECO:0000256" key="3">
    <source>
        <dbReference type="ARBA" id="ARBA00022679"/>
    </source>
</evidence>
<dbReference type="InterPro" id="IPR015943">
    <property type="entry name" value="WD40/YVTN_repeat-like_dom_sf"/>
</dbReference>
<keyword evidence="11" id="KW-0723">Serine/threonine-protein kinase</keyword>
<dbReference type="InterPro" id="IPR000719">
    <property type="entry name" value="Prot_kinase_dom"/>
</dbReference>
<dbReference type="SUPFAM" id="SSF56112">
    <property type="entry name" value="Protein kinase-like (PK-like)"/>
    <property type="match status" value="1"/>
</dbReference>
<dbReference type="PANTHER" id="PTHR43671:SF13">
    <property type="entry name" value="SERINE_THREONINE-PROTEIN KINASE NEK2"/>
    <property type="match status" value="1"/>
</dbReference>